<organism evidence="1 2">
    <name type="scientific">Gossypium australe</name>
    <dbReference type="NCBI Taxonomy" id="47621"/>
    <lineage>
        <taxon>Eukaryota</taxon>
        <taxon>Viridiplantae</taxon>
        <taxon>Streptophyta</taxon>
        <taxon>Embryophyta</taxon>
        <taxon>Tracheophyta</taxon>
        <taxon>Spermatophyta</taxon>
        <taxon>Magnoliopsida</taxon>
        <taxon>eudicotyledons</taxon>
        <taxon>Gunneridae</taxon>
        <taxon>Pentapetalae</taxon>
        <taxon>rosids</taxon>
        <taxon>malvids</taxon>
        <taxon>Malvales</taxon>
        <taxon>Malvaceae</taxon>
        <taxon>Malvoideae</taxon>
        <taxon>Gossypium</taxon>
    </lineage>
</organism>
<dbReference type="InterPro" id="IPR021109">
    <property type="entry name" value="Peptidase_aspartic_dom_sf"/>
</dbReference>
<gene>
    <name evidence="1" type="ORF">EPI10_023627</name>
</gene>
<dbReference type="PANTHER" id="PTHR33067:SF35">
    <property type="entry name" value="ASPARTIC PEPTIDASE DDI1-TYPE DOMAIN-CONTAINING PROTEIN"/>
    <property type="match status" value="1"/>
</dbReference>
<dbReference type="AlphaFoldDB" id="A0A5B6VWL1"/>
<name>A0A5B6VWL1_9ROSI</name>
<dbReference type="EMBL" id="SMMG02000005">
    <property type="protein sequence ID" value="KAA3473227.1"/>
    <property type="molecule type" value="Genomic_DNA"/>
</dbReference>
<evidence type="ECO:0000313" key="1">
    <source>
        <dbReference type="EMBL" id="KAA3473227.1"/>
    </source>
</evidence>
<dbReference type="OrthoDB" id="1702682at2759"/>
<dbReference type="Proteomes" id="UP000325315">
    <property type="component" value="Unassembled WGS sequence"/>
</dbReference>
<comment type="caution">
    <text evidence="1">The sequence shown here is derived from an EMBL/GenBank/DDBJ whole genome shotgun (WGS) entry which is preliminary data.</text>
</comment>
<dbReference type="PANTHER" id="PTHR33067">
    <property type="entry name" value="RNA-DIRECTED DNA POLYMERASE-RELATED"/>
    <property type="match status" value="1"/>
</dbReference>
<evidence type="ECO:0000313" key="2">
    <source>
        <dbReference type="Proteomes" id="UP000325315"/>
    </source>
</evidence>
<dbReference type="Gene3D" id="2.40.70.10">
    <property type="entry name" value="Acid Proteases"/>
    <property type="match status" value="1"/>
</dbReference>
<protein>
    <submittedName>
        <fullName evidence="1">Aspartic peptidase</fullName>
    </submittedName>
</protein>
<reference evidence="2" key="1">
    <citation type="journal article" date="2019" name="Plant Biotechnol. J.">
        <title>Genome sequencing of the Australian wild diploid species Gossypium australe highlights disease resistance and delayed gland morphogenesis.</title>
        <authorList>
            <person name="Cai Y."/>
            <person name="Cai X."/>
            <person name="Wang Q."/>
            <person name="Wang P."/>
            <person name="Zhang Y."/>
            <person name="Cai C."/>
            <person name="Xu Y."/>
            <person name="Wang K."/>
            <person name="Zhou Z."/>
            <person name="Wang C."/>
            <person name="Geng S."/>
            <person name="Li B."/>
            <person name="Dong Q."/>
            <person name="Hou Y."/>
            <person name="Wang H."/>
            <person name="Ai P."/>
            <person name="Liu Z."/>
            <person name="Yi F."/>
            <person name="Sun M."/>
            <person name="An G."/>
            <person name="Cheng J."/>
            <person name="Zhang Y."/>
            <person name="Shi Q."/>
            <person name="Xie Y."/>
            <person name="Shi X."/>
            <person name="Chang Y."/>
            <person name="Huang F."/>
            <person name="Chen Y."/>
            <person name="Hong S."/>
            <person name="Mi L."/>
            <person name="Sun Q."/>
            <person name="Zhang L."/>
            <person name="Zhou B."/>
            <person name="Peng R."/>
            <person name="Zhang X."/>
            <person name="Liu F."/>
        </authorList>
    </citation>
    <scope>NUCLEOTIDE SEQUENCE [LARGE SCALE GENOMIC DNA]</scope>
    <source>
        <strain evidence="2">cv. PA1801</strain>
    </source>
</reference>
<keyword evidence="2" id="KW-1185">Reference proteome</keyword>
<accession>A0A5B6VWL1</accession>
<sequence>MLAKFISQVSIQGIESQIGQLTKLVSERPQGSLPSNTETNPREQLHAITQDRAKVSGYKPRIPYPTALKRDHTNEQYAFSHMPKYVKFLKELLTNKRKLDDSSIMELNAICSATLQNKLPIKLKDPVSFTILCLIGSLNVENALADLGASMNGMPYKMFKQLDLGEPRPTRMIIQLENRTIRYTRGII</sequence>
<proteinExistence type="predicted"/>